<proteinExistence type="inferred from homology"/>
<dbReference type="InterPro" id="IPR030379">
    <property type="entry name" value="G_SEPTIN_dom"/>
</dbReference>
<feature type="coiled-coil region" evidence="6">
    <location>
        <begin position="401"/>
        <end position="458"/>
    </location>
</feature>
<dbReference type="PANTHER" id="PTHR18884">
    <property type="entry name" value="SEPTIN"/>
    <property type="match status" value="1"/>
</dbReference>
<evidence type="ECO:0000256" key="6">
    <source>
        <dbReference type="SAM" id="Coils"/>
    </source>
</evidence>
<dbReference type="InterPro" id="IPR027417">
    <property type="entry name" value="P-loop_NTPase"/>
</dbReference>
<evidence type="ECO:0000313" key="10">
    <source>
        <dbReference type="Proteomes" id="UP000242450"/>
    </source>
</evidence>
<dbReference type="AlphaFoldDB" id="A0A212CYT1"/>
<evidence type="ECO:0000256" key="2">
    <source>
        <dbReference type="ARBA" id="ARBA00022741"/>
    </source>
</evidence>
<dbReference type="Gene3D" id="3.40.50.300">
    <property type="entry name" value="P-loop containing nucleotide triphosphate hydrolases"/>
    <property type="match status" value="1"/>
</dbReference>
<evidence type="ECO:0000256" key="1">
    <source>
        <dbReference type="ARBA" id="ARBA00004245"/>
    </source>
</evidence>
<dbReference type="CDD" id="cd01850">
    <property type="entry name" value="CDC_Septin"/>
    <property type="match status" value="1"/>
</dbReference>
<dbReference type="EMBL" id="MKHE01000010">
    <property type="protein sequence ID" value="OWK11123.1"/>
    <property type="molecule type" value="Genomic_DNA"/>
</dbReference>
<dbReference type="OrthoDB" id="416553at2759"/>
<keyword evidence="3 5" id="KW-0342">GTP-binding</keyword>
<organism evidence="9 10">
    <name type="scientific">Cervus elaphus hippelaphus</name>
    <name type="common">European red deer</name>
    <dbReference type="NCBI Taxonomy" id="46360"/>
    <lineage>
        <taxon>Eukaryota</taxon>
        <taxon>Metazoa</taxon>
        <taxon>Chordata</taxon>
        <taxon>Craniata</taxon>
        <taxon>Vertebrata</taxon>
        <taxon>Euteleostomi</taxon>
        <taxon>Mammalia</taxon>
        <taxon>Eutheria</taxon>
        <taxon>Laurasiatheria</taxon>
        <taxon>Artiodactyla</taxon>
        <taxon>Ruminantia</taxon>
        <taxon>Pecora</taxon>
        <taxon>Cervidae</taxon>
        <taxon>Cervinae</taxon>
        <taxon>Cervus</taxon>
    </lineage>
</organism>
<keyword evidence="2 5" id="KW-0547">Nucleotide-binding</keyword>
<accession>A0A212CYT1</accession>
<keyword evidence="10" id="KW-1185">Reference proteome</keyword>
<gene>
    <name evidence="9" type="ORF">Celaphus_00007143</name>
</gene>
<name>A0A212CYT1_CEREH</name>
<keyword evidence="4" id="KW-0963">Cytoplasm</keyword>
<reference evidence="9 10" key="1">
    <citation type="journal article" date="2018" name="Mol. Genet. Genomics">
        <title>The red deer Cervus elaphus genome CerEla1.0: sequencing, annotating, genes, and chromosomes.</title>
        <authorList>
            <person name="Bana N.A."/>
            <person name="Nyiri A."/>
            <person name="Nagy J."/>
            <person name="Frank K."/>
            <person name="Nagy T."/>
            <person name="Steger V."/>
            <person name="Schiller M."/>
            <person name="Lakatos P."/>
            <person name="Sugar L."/>
            <person name="Horn P."/>
            <person name="Barta E."/>
            <person name="Orosz L."/>
        </authorList>
    </citation>
    <scope>NUCLEOTIDE SEQUENCE [LARGE SCALE GENOMIC DNA]</scope>
    <source>
        <strain evidence="9">Hungarian</strain>
    </source>
</reference>
<evidence type="ECO:0000313" key="9">
    <source>
        <dbReference type="EMBL" id="OWK11123.1"/>
    </source>
</evidence>
<evidence type="ECO:0000256" key="4">
    <source>
        <dbReference type="ARBA" id="ARBA00023212"/>
    </source>
</evidence>
<dbReference type="GO" id="GO:0005525">
    <property type="term" value="F:GTP binding"/>
    <property type="evidence" value="ECO:0007669"/>
    <property type="project" value="UniProtKB-KW"/>
</dbReference>
<comment type="subcellular location">
    <subcellularLocation>
        <location evidence="1">Cytoplasm</location>
        <location evidence="1">Cytoskeleton</location>
    </subcellularLocation>
</comment>
<keyword evidence="6" id="KW-0175">Coiled coil</keyword>
<comment type="similarity">
    <text evidence="5">Belongs to the TRAFAC class TrmE-Era-EngA-EngB-Septin-like GTPase superfamily. Septin GTPase family.</text>
</comment>
<comment type="caution">
    <text evidence="9">The sequence shown here is derived from an EMBL/GenBank/DDBJ whole genome shotgun (WGS) entry which is preliminary data.</text>
</comment>
<dbReference type="GO" id="GO:0005856">
    <property type="term" value="C:cytoskeleton"/>
    <property type="evidence" value="ECO:0007669"/>
    <property type="project" value="UniProtKB-SubCell"/>
</dbReference>
<evidence type="ECO:0000259" key="8">
    <source>
        <dbReference type="PROSITE" id="PS51719"/>
    </source>
</evidence>
<evidence type="ECO:0000256" key="5">
    <source>
        <dbReference type="RuleBase" id="RU004560"/>
    </source>
</evidence>
<dbReference type="SUPFAM" id="SSF52540">
    <property type="entry name" value="P-loop containing nucleoside triphosphate hydrolases"/>
    <property type="match status" value="1"/>
</dbReference>
<evidence type="ECO:0000256" key="7">
    <source>
        <dbReference type="SAM" id="MobiDB-lite"/>
    </source>
</evidence>
<keyword evidence="4" id="KW-0206">Cytoskeleton</keyword>
<sequence>MGPVDREVTAGSAPHQGEAKVGGSCTALSGHWIYDLSNFENDLSQFMLHVLCSRDRERFEKHNIPNGALLESIMGKGSHAAAIRHPKTTPFCDGARPAVTSELHSFGVRPAERRAERDGVTSYAGRSAPDRPLIGCESSQSLFILSSNNVPETMPNQKEDTIRCLNMLGHFGFDCLAHQLVDKSVQQGFFFNILCVGETGIGKSTLIDTLFNTNLKDKKSSHFYSSVGLKIQTYELQENNVQLKLTVVKTVGYGDQINKEASYQPIVDYLDAQFESYLQEELKIKRSLGDYHDSRVHVCLYFISPTGHSLKSLDILTMKNIDSKVNIIPVIAKADAISKSDLQTFKCEIMNELISNGIQIYQFPTDDETTTHTNSSMNGLLPFAVVGSTDEVKVGKRTVRGQIYEAKRQELLEQCQSEEEELKQKFMQRLQDKFEHLKKIQQEETMRLEEERRQLEEEILAFYKMKASSGTLQDSSSPCSNDMLKSPPGMLDFHNVSRRGLASQRAPAAPDKML</sequence>
<feature type="region of interest" description="Disordered" evidence="7">
    <location>
        <begin position="1"/>
        <end position="21"/>
    </location>
</feature>
<dbReference type="InterPro" id="IPR016491">
    <property type="entry name" value="Septin"/>
</dbReference>
<dbReference type="Pfam" id="PF00735">
    <property type="entry name" value="Septin"/>
    <property type="match status" value="1"/>
</dbReference>
<feature type="domain" description="Septin-type G" evidence="8">
    <location>
        <begin position="187"/>
        <end position="453"/>
    </location>
</feature>
<protein>
    <submittedName>
        <fullName evidence="9">SEPT14</fullName>
    </submittedName>
</protein>
<evidence type="ECO:0000256" key="3">
    <source>
        <dbReference type="ARBA" id="ARBA00023134"/>
    </source>
</evidence>
<dbReference type="Proteomes" id="UP000242450">
    <property type="component" value="Chromosome 10"/>
</dbReference>
<dbReference type="PROSITE" id="PS51719">
    <property type="entry name" value="G_SEPTIN"/>
    <property type="match status" value="1"/>
</dbReference>